<organism evidence="1 2">
    <name type="scientific">Sedimentitalea nanhaiensis</name>
    <dbReference type="NCBI Taxonomy" id="999627"/>
    <lineage>
        <taxon>Bacteria</taxon>
        <taxon>Pseudomonadati</taxon>
        <taxon>Pseudomonadota</taxon>
        <taxon>Alphaproteobacteria</taxon>
        <taxon>Rhodobacterales</taxon>
        <taxon>Paracoccaceae</taxon>
        <taxon>Sedimentitalea</taxon>
    </lineage>
</organism>
<dbReference type="eggNOG" id="COG0824">
    <property type="taxonomic scope" value="Bacteria"/>
</dbReference>
<dbReference type="InterPro" id="IPR029069">
    <property type="entry name" value="HotDog_dom_sf"/>
</dbReference>
<name>A0A1I6XCB7_9RHOB</name>
<dbReference type="Proteomes" id="UP000182466">
    <property type="component" value="Unassembled WGS sequence"/>
</dbReference>
<dbReference type="Gene3D" id="3.10.129.10">
    <property type="entry name" value="Hotdog Thioesterase"/>
    <property type="match status" value="1"/>
</dbReference>
<dbReference type="AlphaFoldDB" id="A0A1I6XCB7"/>
<gene>
    <name evidence="1" type="ORF">SAMN05216236_101206</name>
</gene>
<dbReference type="PANTHER" id="PTHR12475">
    <property type="match status" value="1"/>
</dbReference>
<dbReference type="EMBL" id="FPAW01000001">
    <property type="protein sequence ID" value="SFT35960.1"/>
    <property type="molecule type" value="Genomic_DNA"/>
</dbReference>
<dbReference type="CDD" id="cd00586">
    <property type="entry name" value="4HBT"/>
    <property type="match status" value="1"/>
</dbReference>
<sequence length="182" mass="21249">MFPVVRLFKDMLFARRLPPLPLDGTHVSRHICWPWDLDLWLELNNGRAMTLYDLGRSVNAQRVGLVRVIVRHRWGMTMAGSTVRFRRRIRGFERFEMRSRTVCWDDRFLYLEQSMWKRDGDCASHVLFRAAVTDRNGIVPPARVLAAMGQADTSSPEMPVWIRAWCAADAHRPWPPMQDALD</sequence>
<dbReference type="STRING" id="999627.SAMN05216236_101206"/>
<dbReference type="RefSeq" id="WP_027263149.1">
    <property type="nucleotide sequence ID" value="NZ_FPAW01000001.1"/>
</dbReference>
<dbReference type="PANTHER" id="PTHR12475:SF4">
    <property type="entry name" value="PROTEIN THEM6"/>
    <property type="match status" value="1"/>
</dbReference>
<dbReference type="OrthoDB" id="3727779at2"/>
<evidence type="ECO:0000313" key="2">
    <source>
        <dbReference type="Proteomes" id="UP000182466"/>
    </source>
</evidence>
<proteinExistence type="predicted"/>
<dbReference type="InterPro" id="IPR051490">
    <property type="entry name" value="THEM6_lcsJ_thioesterase"/>
</dbReference>
<keyword evidence="2" id="KW-1185">Reference proteome</keyword>
<reference evidence="1 2" key="1">
    <citation type="submission" date="2016-10" db="EMBL/GenBank/DDBJ databases">
        <authorList>
            <person name="de Groot N.N."/>
        </authorList>
    </citation>
    <scope>NUCLEOTIDE SEQUENCE [LARGE SCALE GENOMIC DNA]</scope>
    <source>
        <strain evidence="1 2">CGMCC 1.10959</strain>
    </source>
</reference>
<evidence type="ECO:0000313" key="1">
    <source>
        <dbReference type="EMBL" id="SFT35960.1"/>
    </source>
</evidence>
<dbReference type="SUPFAM" id="SSF54637">
    <property type="entry name" value="Thioesterase/thiol ester dehydrase-isomerase"/>
    <property type="match status" value="1"/>
</dbReference>
<accession>A0A1I6XCB7</accession>
<protein>
    <submittedName>
        <fullName evidence="1">Thioesterase-like superfamily protein</fullName>
    </submittedName>
</protein>
<dbReference type="Pfam" id="PF13279">
    <property type="entry name" value="4HBT_2"/>
    <property type="match status" value="1"/>
</dbReference>